<evidence type="ECO:0000313" key="2">
    <source>
        <dbReference type="EMBL" id="CAC5387928.1"/>
    </source>
</evidence>
<reference evidence="2 3" key="1">
    <citation type="submission" date="2020-06" db="EMBL/GenBank/DDBJ databases">
        <authorList>
            <person name="Li R."/>
            <person name="Bekaert M."/>
        </authorList>
    </citation>
    <scope>NUCLEOTIDE SEQUENCE [LARGE SCALE GENOMIC DNA]</scope>
    <source>
        <strain evidence="3">wild</strain>
    </source>
</reference>
<evidence type="ECO:0000256" key="1">
    <source>
        <dbReference type="SAM" id="MobiDB-lite"/>
    </source>
</evidence>
<gene>
    <name evidence="2" type="ORF">MCOR_23224</name>
</gene>
<feature type="region of interest" description="Disordered" evidence="1">
    <location>
        <begin position="416"/>
        <end position="438"/>
    </location>
</feature>
<keyword evidence="3" id="KW-1185">Reference proteome</keyword>
<proteinExistence type="predicted"/>
<protein>
    <submittedName>
        <fullName evidence="2">Uncharacterized protein</fullName>
    </submittedName>
</protein>
<evidence type="ECO:0000313" key="3">
    <source>
        <dbReference type="Proteomes" id="UP000507470"/>
    </source>
</evidence>
<name>A0A6J8BV49_MYTCO</name>
<dbReference type="Proteomes" id="UP000507470">
    <property type="component" value="Unassembled WGS sequence"/>
</dbReference>
<dbReference type="OrthoDB" id="10066461at2759"/>
<sequence length="679" mass="78017">MRRTLGGPSLSRVYLQARQTVPIETSLTETSFRNAAEFYKKVCKDVDIKSIIFTIAVDATPVLPLIRAKAEDVIQVFKDNSLLRAQQTYVFALVPLRSDIPYCILAAPPVVKGENQGTALNWLIKSKEWGQQYNLNFYGKGADGDSKRRSFYVHRYLKDHGCNDFTIDRHDFTFSLPQNQLDSIDYPFPDPRHLLKKWRNQLLNIRRLLIMGDHLVQLEHLMELADIEELKHTLGLRKTDIRVNDKQNVNAAIRLFNPNVQSHLKEYGGDKYAGTIVYLHPDVFRKLQKQSVILTNRLRKVFLGTNLTTDINILIEEEMRHGDIYAEELLEKTEMHTLLQKAGIIDENNKIDISTWSNKQQIYHSDIDELEDLSQDELLSLNDEEILFTVVANDVELLHSADLLDMACDDIMDHDKDEEMNQNGSEQSSNSQMHAPLADGPVALSTSLTETHKTTGQNEQVVQEKETRKNTHIFYKGNWYHISQFVSREQGKFYLPKQSRLNRFYSNYAIFDKFLPPESLLNQDKHLARGDFIATWNNGIFCFGKLMRIVKQSVKGKCAHPQFIWKNSNEGAATTDFAIQILRSTNKQQETVPGNLILTKTFKWVSSAEFVLKLILQTKDGYLIMDSSCRQQLIDVQILKSLLKENGVRFTSKDKKAKLVKKKISSSNPSRGNFLLIFI</sequence>
<organism evidence="2 3">
    <name type="scientific">Mytilus coruscus</name>
    <name type="common">Sea mussel</name>
    <dbReference type="NCBI Taxonomy" id="42192"/>
    <lineage>
        <taxon>Eukaryota</taxon>
        <taxon>Metazoa</taxon>
        <taxon>Spiralia</taxon>
        <taxon>Lophotrochozoa</taxon>
        <taxon>Mollusca</taxon>
        <taxon>Bivalvia</taxon>
        <taxon>Autobranchia</taxon>
        <taxon>Pteriomorphia</taxon>
        <taxon>Mytilida</taxon>
        <taxon>Mytiloidea</taxon>
        <taxon>Mytilidae</taxon>
        <taxon>Mytilinae</taxon>
        <taxon>Mytilus</taxon>
    </lineage>
</organism>
<feature type="compositionally biased region" description="Low complexity" evidence="1">
    <location>
        <begin position="421"/>
        <end position="433"/>
    </location>
</feature>
<dbReference type="EMBL" id="CACVKT020004087">
    <property type="protein sequence ID" value="CAC5387928.1"/>
    <property type="molecule type" value="Genomic_DNA"/>
</dbReference>
<dbReference type="AlphaFoldDB" id="A0A6J8BV49"/>
<accession>A0A6J8BV49</accession>